<evidence type="ECO:0008006" key="4">
    <source>
        <dbReference type="Google" id="ProtNLM"/>
    </source>
</evidence>
<dbReference type="AlphaFoldDB" id="A0A3Q7EKY4"/>
<name>A0A3Q7EKY4_SOLLC</name>
<dbReference type="InParanoid" id="A0A3Q7EKY4"/>
<accession>A0A3Q7EKY4</accession>
<evidence type="ECO:0000313" key="3">
    <source>
        <dbReference type="Proteomes" id="UP000004994"/>
    </source>
</evidence>
<dbReference type="Proteomes" id="UP000004994">
    <property type="component" value="Chromosome 1"/>
</dbReference>
<protein>
    <recommendedName>
        <fullName evidence="4">Secreted protein</fullName>
    </recommendedName>
</protein>
<sequence>MIFVGLLITVVPEVATADKTNTALQRQFFEDQINCIEGLGSGSFKFLQFDLNSFYCCPMLEAACR</sequence>
<dbReference type="Gramene" id="Solyc01g094625.1.1">
    <property type="protein sequence ID" value="Solyc01g094625.1.1"/>
    <property type="gene ID" value="Solyc01g094625.1"/>
</dbReference>
<feature type="chain" id="PRO_5018633118" description="Secreted protein" evidence="1">
    <location>
        <begin position="18"/>
        <end position="65"/>
    </location>
</feature>
<evidence type="ECO:0000256" key="1">
    <source>
        <dbReference type="SAM" id="SignalP"/>
    </source>
</evidence>
<reference evidence="2" key="1">
    <citation type="journal article" date="2012" name="Nature">
        <title>The tomato genome sequence provides insights into fleshy fruit evolution.</title>
        <authorList>
            <consortium name="Tomato Genome Consortium"/>
        </authorList>
    </citation>
    <scope>NUCLEOTIDE SEQUENCE [LARGE SCALE GENOMIC DNA]</scope>
    <source>
        <strain evidence="2">cv. Heinz 1706</strain>
    </source>
</reference>
<keyword evidence="3" id="KW-1185">Reference proteome</keyword>
<evidence type="ECO:0000313" key="2">
    <source>
        <dbReference type="EnsemblPlants" id="Solyc01g094625.1.1"/>
    </source>
</evidence>
<organism evidence="2">
    <name type="scientific">Solanum lycopersicum</name>
    <name type="common">Tomato</name>
    <name type="synonym">Lycopersicon esculentum</name>
    <dbReference type="NCBI Taxonomy" id="4081"/>
    <lineage>
        <taxon>Eukaryota</taxon>
        <taxon>Viridiplantae</taxon>
        <taxon>Streptophyta</taxon>
        <taxon>Embryophyta</taxon>
        <taxon>Tracheophyta</taxon>
        <taxon>Spermatophyta</taxon>
        <taxon>Magnoliopsida</taxon>
        <taxon>eudicotyledons</taxon>
        <taxon>Gunneridae</taxon>
        <taxon>Pentapetalae</taxon>
        <taxon>asterids</taxon>
        <taxon>lamiids</taxon>
        <taxon>Solanales</taxon>
        <taxon>Solanaceae</taxon>
        <taxon>Solanoideae</taxon>
        <taxon>Solaneae</taxon>
        <taxon>Solanum</taxon>
        <taxon>Solanum subgen. Lycopersicon</taxon>
    </lineage>
</organism>
<reference evidence="2" key="2">
    <citation type="submission" date="2019-01" db="UniProtKB">
        <authorList>
            <consortium name="EnsemblPlants"/>
        </authorList>
    </citation>
    <scope>IDENTIFICATION</scope>
    <source>
        <strain evidence="2">cv. Heinz 1706</strain>
    </source>
</reference>
<proteinExistence type="predicted"/>
<dbReference type="EnsemblPlants" id="Solyc01g094625.1.1">
    <property type="protein sequence ID" value="Solyc01g094625.1.1"/>
    <property type="gene ID" value="Solyc01g094625.1"/>
</dbReference>
<keyword evidence="1" id="KW-0732">Signal</keyword>
<feature type="signal peptide" evidence="1">
    <location>
        <begin position="1"/>
        <end position="17"/>
    </location>
</feature>